<dbReference type="Proteomes" id="UP000650524">
    <property type="component" value="Unassembled WGS sequence"/>
</dbReference>
<dbReference type="NCBIfam" id="NF003315">
    <property type="entry name" value="PRK04323.1"/>
    <property type="match status" value="1"/>
</dbReference>
<reference evidence="2 3" key="1">
    <citation type="submission" date="2020-08" db="EMBL/GenBank/DDBJ databases">
        <title>Bridging the membrane lipid divide: bacteria of the FCB group superphylum have the potential to synthesize archaeal ether lipids.</title>
        <authorList>
            <person name="Villanueva L."/>
            <person name="Von Meijenfeldt F.A.B."/>
            <person name="Westbye A.B."/>
            <person name="Yadav S."/>
            <person name="Hopmans E.C."/>
            <person name="Dutilh B.E."/>
            <person name="Sinninghe Damste J.S."/>
        </authorList>
    </citation>
    <scope>NUCLEOTIDE SEQUENCE [LARGE SCALE GENOMIC DNA]</scope>
    <source>
        <strain evidence="2">NIOZ-UU27</strain>
    </source>
</reference>
<organism evidence="2 3">
    <name type="scientific">Candidatus Desulfacyla euxinica</name>
    <dbReference type="NCBI Taxonomy" id="2841693"/>
    <lineage>
        <taxon>Bacteria</taxon>
        <taxon>Deltaproteobacteria</taxon>
        <taxon>Candidatus Desulfacyla</taxon>
    </lineage>
</organism>
<dbReference type="InterPro" id="IPR007169">
    <property type="entry name" value="RemA-like"/>
</dbReference>
<name>A0A8J6T2G6_9DELT</name>
<dbReference type="HAMAP" id="MF_01503">
    <property type="entry name" value="RemA"/>
    <property type="match status" value="1"/>
</dbReference>
<comment type="caution">
    <text evidence="2">The sequence shown here is derived from an EMBL/GenBank/DDBJ whole genome shotgun (WGS) entry which is preliminary data.</text>
</comment>
<protein>
    <recommendedName>
        <fullName evidence="1">Putative regulatory protein H8E19_05195</fullName>
    </recommendedName>
</protein>
<dbReference type="Pfam" id="PF04025">
    <property type="entry name" value="RemA-like"/>
    <property type="match status" value="1"/>
</dbReference>
<dbReference type="PANTHER" id="PTHR38449">
    <property type="entry name" value="REGULATORY PROTEIN TM_1690-RELATED"/>
    <property type="match status" value="1"/>
</dbReference>
<evidence type="ECO:0000256" key="1">
    <source>
        <dbReference type="HAMAP-Rule" id="MF_01503"/>
    </source>
</evidence>
<evidence type="ECO:0000313" key="3">
    <source>
        <dbReference type="Proteomes" id="UP000650524"/>
    </source>
</evidence>
<evidence type="ECO:0000313" key="2">
    <source>
        <dbReference type="EMBL" id="MBC8176780.1"/>
    </source>
</evidence>
<accession>A0A8J6T2G6</accession>
<sequence>MSPQFVNIGFGNTVVSRRVIAIISPSAAPIKRLRDEARDERRLIDATQGRRTRSVLITDTNHVILSSIQPETLLQRFSPEGKLNMRELEE</sequence>
<proteinExistence type="inferred from homology"/>
<comment type="similarity">
    <text evidence="1">Belongs to the RemA family.</text>
</comment>
<dbReference type="PANTHER" id="PTHR38449:SF1">
    <property type="entry name" value="REGULATORY PROTEIN SSL2874-RELATED"/>
    <property type="match status" value="1"/>
</dbReference>
<dbReference type="AlphaFoldDB" id="A0A8J6T2G6"/>
<gene>
    <name evidence="2" type="ORF">H8E19_05195</name>
</gene>
<dbReference type="EMBL" id="JACNJD010000160">
    <property type="protein sequence ID" value="MBC8176780.1"/>
    <property type="molecule type" value="Genomic_DNA"/>
</dbReference>